<dbReference type="Gene3D" id="1.10.10.1320">
    <property type="entry name" value="Anti-sigma factor, zinc-finger domain"/>
    <property type="match status" value="1"/>
</dbReference>
<evidence type="ECO:0000256" key="2">
    <source>
        <dbReference type="ARBA" id="ARBA00023163"/>
    </source>
</evidence>
<feature type="domain" description="Putative zinc-finger" evidence="4">
    <location>
        <begin position="11"/>
        <end position="44"/>
    </location>
</feature>
<dbReference type="RefSeq" id="WP_378288699.1">
    <property type="nucleotide sequence ID" value="NZ_JBHSON010000090.1"/>
</dbReference>
<dbReference type="EMBL" id="JBHSON010000090">
    <property type="protein sequence ID" value="MFC5752578.1"/>
    <property type="molecule type" value="Genomic_DNA"/>
</dbReference>
<dbReference type="InterPro" id="IPR024020">
    <property type="entry name" value="Anit_sigma_mycothiol_RsrA"/>
</dbReference>
<proteinExistence type="predicted"/>
<evidence type="ECO:0000256" key="1">
    <source>
        <dbReference type="ARBA" id="ARBA00023015"/>
    </source>
</evidence>
<dbReference type="NCBIfam" id="TIGR03988">
    <property type="entry name" value="antisig_RsrA"/>
    <property type="match status" value="1"/>
</dbReference>
<name>A0ABW1ADH0_9ACTN</name>
<dbReference type="Pfam" id="PF13490">
    <property type="entry name" value="zf-HC2"/>
    <property type="match status" value="1"/>
</dbReference>
<evidence type="ECO:0000256" key="3">
    <source>
        <dbReference type="SAM" id="MobiDB-lite"/>
    </source>
</evidence>
<feature type="region of interest" description="Disordered" evidence="3">
    <location>
        <begin position="91"/>
        <end position="110"/>
    </location>
</feature>
<dbReference type="Proteomes" id="UP001596074">
    <property type="component" value="Unassembled WGS sequence"/>
</dbReference>
<keyword evidence="2" id="KW-0804">Transcription</keyword>
<feature type="compositionally biased region" description="Low complexity" evidence="3">
    <location>
        <begin position="91"/>
        <end position="103"/>
    </location>
</feature>
<gene>
    <name evidence="5" type="primary">rsrA</name>
    <name evidence="5" type="ORF">ACFPZN_43790</name>
</gene>
<reference evidence="6" key="1">
    <citation type="journal article" date="2019" name="Int. J. Syst. Evol. Microbiol.">
        <title>The Global Catalogue of Microorganisms (GCM) 10K type strain sequencing project: providing services to taxonomists for standard genome sequencing and annotation.</title>
        <authorList>
            <consortium name="The Broad Institute Genomics Platform"/>
            <consortium name="The Broad Institute Genome Sequencing Center for Infectious Disease"/>
            <person name="Wu L."/>
            <person name="Ma J."/>
        </authorList>
    </citation>
    <scope>NUCLEOTIDE SEQUENCE [LARGE SCALE GENOMIC DNA]</scope>
    <source>
        <strain evidence="6">KCTC 42087</strain>
    </source>
</reference>
<dbReference type="InterPro" id="IPR041916">
    <property type="entry name" value="Anti_sigma_zinc_sf"/>
</dbReference>
<keyword evidence="1" id="KW-0805">Transcription regulation</keyword>
<keyword evidence="6" id="KW-1185">Reference proteome</keyword>
<comment type="caution">
    <text evidence="5">The sequence shown here is derived from an EMBL/GenBank/DDBJ whole genome shotgun (WGS) entry which is preliminary data.</text>
</comment>
<evidence type="ECO:0000259" key="4">
    <source>
        <dbReference type="Pfam" id="PF13490"/>
    </source>
</evidence>
<dbReference type="InterPro" id="IPR027383">
    <property type="entry name" value="Znf_put"/>
</dbReference>
<organism evidence="5 6">
    <name type="scientific">Actinomadura rugatobispora</name>
    <dbReference type="NCBI Taxonomy" id="1994"/>
    <lineage>
        <taxon>Bacteria</taxon>
        <taxon>Bacillati</taxon>
        <taxon>Actinomycetota</taxon>
        <taxon>Actinomycetes</taxon>
        <taxon>Streptosporangiales</taxon>
        <taxon>Thermomonosporaceae</taxon>
        <taxon>Actinomadura</taxon>
    </lineage>
</organism>
<protein>
    <submittedName>
        <fullName evidence="5">Mycothiol system anti-sigma-R factor</fullName>
    </submittedName>
</protein>
<evidence type="ECO:0000313" key="6">
    <source>
        <dbReference type="Proteomes" id="UP001596074"/>
    </source>
</evidence>
<evidence type="ECO:0000313" key="5">
    <source>
        <dbReference type="EMBL" id="MFC5752578.1"/>
    </source>
</evidence>
<sequence length="110" mass="11757">MSCGDHHETPCEEVLARVYTYLDGELDQGGCGEVQQHLEECGPCLREYGLEEAVKKLVNKCCRSDQAPEDLRAKVMGRIEEVCGEIRTAESAAPSAAAESASPGKITGSG</sequence>
<accession>A0ABW1ADH0</accession>